<reference evidence="6" key="2">
    <citation type="submission" date="2015-06" db="EMBL/GenBank/DDBJ databases">
        <title>Salimicrobium jeotgali MJ3, isolated from Myulchi jeot, a traditional Korean fermented seafood.</title>
        <authorList>
            <person name="Kim K.H."/>
            <person name="Jeon C.O."/>
            <person name="Jin H.M."/>
        </authorList>
    </citation>
    <scope>NUCLEOTIDE SEQUENCE [LARGE SCALE GENOMIC DNA]</scope>
    <source>
        <strain evidence="6">MJ3</strain>
    </source>
</reference>
<dbReference type="SUPFAM" id="SSF47090">
    <property type="entry name" value="PGBD-like"/>
    <property type="match status" value="1"/>
</dbReference>
<dbReference type="RefSeq" id="WP_008591673.1">
    <property type="nucleotide sequence ID" value="NZ_AMPQ01000022.1"/>
</dbReference>
<organism evidence="4 5">
    <name type="scientific">Salimicrobium jeotgali</name>
    <dbReference type="NCBI Taxonomy" id="1230341"/>
    <lineage>
        <taxon>Bacteria</taxon>
        <taxon>Bacillati</taxon>
        <taxon>Bacillota</taxon>
        <taxon>Bacilli</taxon>
        <taxon>Bacillales</taxon>
        <taxon>Bacillaceae</taxon>
        <taxon>Salimicrobium</taxon>
    </lineage>
</organism>
<dbReference type="EMBL" id="CP011361">
    <property type="protein sequence ID" value="APC65601.1"/>
    <property type="molecule type" value="Genomic_DNA"/>
</dbReference>
<keyword evidence="5" id="KW-1185">Reference proteome</keyword>
<evidence type="ECO:0000313" key="3">
    <source>
        <dbReference type="EMBL" id="APC65601.1"/>
    </source>
</evidence>
<dbReference type="Proteomes" id="UP000011746">
    <property type="component" value="Unassembled WGS sequence"/>
</dbReference>
<dbReference type="Gene3D" id="3.30.1380.10">
    <property type="match status" value="1"/>
</dbReference>
<evidence type="ECO:0000256" key="1">
    <source>
        <dbReference type="ARBA" id="ARBA00022729"/>
    </source>
</evidence>
<accession>K2FIE3</accession>
<dbReference type="eggNOG" id="COG1876">
    <property type="taxonomic scope" value="Bacteria"/>
</dbReference>
<gene>
    <name evidence="3" type="ORF">AAV35_14200</name>
    <name evidence="4" type="ORF">MJ3_11350</name>
</gene>
<protein>
    <submittedName>
        <fullName evidence="4">M15C subfamily peptidase</fullName>
    </submittedName>
</protein>
<dbReference type="AlphaFoldDB" id="K2FIE3"/>
<dbReference type="EMBL" id="AMPQ01000022">
    <property type="protein sequence ID" value="EKE30861.1"/>
    <property type="molecule type" value="Genomic_DNA"/>
</dbReference>
<dbReference type="InterPro" id="IPR036365">
    <property type="entry name" value="PGBD-like_sf"/>
</dbReference>
<sequence length="211" mass="23028">MTVDNFLVSYDGNDSIGTVNSDWCRVADVPKGLDFSWGGDWTSFRDYSRLELTGGLGSRELKAGKRPHHLLTAVKGVGTTDDILEPGEGGEAVKSLQEKLLAAGRNLDKYGADGDYGRETENAVHIFQNRYDLAVDGIAGQSTLTKLEEVINMKNTGFENVNPESKLVKEIRKGKKLGITEGFPDDTFRPNETVTRAEAIACAVRSTSINK</sequence>
<dbReference type="Gene3D" id="1.10.101.10">
    <property type="entry name" value="PGBD-like superfamily/PGBD"/>
    <property type="match status" value="1"/>
</dbReference>
<dbReference type="KEGG" id="sje:AAV35_14200"/>
<dbReference type="STRING" id="1230341.AAV35_14200"/>
<name>K2FIE3_9BACI</name>
<dbReference type="InterPro" id="IPR002477">
    <property type="entry name" value="Peptidoglycan-bd-like"/>
</dbReference>
<dbReference type="InterPro" id="IPR001119">
    <property type="entry name" value="SLH_dom"/>
</dbReference>
<dbReference type="PROSITE" id="PS51272">
    <property type="entry name" value="SLH"/>
    <property type="match status" value="1"/>
</dbReference>
<dbReference type="InterPro" id="IPR009045">
    <property type="entry name" value="Zn_M74/Hedgehog-like"/>
</dbReference>
<reference evidence="3" key="3">
    <citation type="submission" date="2016-11" db="EMBL/GenBank/DDBJ databases">
        <title>Salimicrobium jeotgali MJ3, isolated from Myulchi jeot, a traditional Korean fermented seafood.</title>
        <authorList>
            <person name="Kim K.H."/>
            <person name="Jeon C.O."/>
            <person name="Jin H.M."/>
        </authorList>
    </citation>
    <scope>NUCLEOTIDE SEQUENCE</scope>
    <source>
        <strain evidence="3">MJ3</strain>
    </source>
</reference>
<dbReference type="OrthoDB" id="9812621at2"/>
<reference evidence="4 5" key="1">
    <citation type="journal article" date="2012" name="J. Bacteriol.">
        <title>Draft Genome Sequence of Salimicrobium sp. Strain MJ3, Isolated from Myulchi-Jeot, Korean Fermented Seafood.</title>
        <authorList>
            <person name="Lee S.H."/>
            <person name="Jung J.Y."/>
            <person name="Jeon C.O."/>
        </authorList>
    </citation>
    <scope>NUCLEOTIDE SEQUENCE [LARGE SCALE GENOMIC DNA]</scope>
    <source>
        <strain evidence="4 5">MJ3</strain>
    </source>
</reference>
<evidence type="ECO:0000259" key="2">
    <source>
        <dbReference type="PROSITE" id="PS51272"/>
    </source>
</evidence>
<proteinExistence type="predicted"/>
<evidence type="ECO:0000313" key="6">
    <source>
        <dbReference type="Proteomes" id="UP000092654"/>
    </source>
</evidence>
<evidence type="ECO:0000313" key="4">
    <source>
        <dbReference type="EMBL" id="EKE30861.1"/>
    </source>
</evidence>
<dbReference type="Pfam" id="PF01471">
    <property type="entry name" value="PG_binding_1"/>
    <property type="match status" value="1"/>
</dbReference>
<keyword evidence="1" id="KW-0732">Signal</keyword>
<feature type="domain" description="SLH" evidence="2">
    <location>
        <begin position="154"/>
        <end position="211"/>
    </location>
</feature>
<dbReference type="Proteomes" id="UP000092654">
    <property type="component" value="Chromosome"/>
</dbReference>
<dbReference type="Pfam" id="PF00395">
    <property type="entry name" value="SLH"/>
    <property type="match status" value="1"/>
</dbReference>
<dbReference type="InterPro" id="IPR036366">
    <property type="entry name" value="PGBDSf"/>
</dbReference>
<evidence type="ECO:0000313" key="5">
    <source>
        <dbReference type="Proteomes" id="UP000011746"/>
    </source>
</evidence>